<dbReference type="PIRSF" id="PIRSF001435">
    <property type="entry name" value="Nth"/>
    <property type="match status" value="1"/>
</dbReference>
<dbReference type="InterPro" id="IPR005759">
    <property type="entry name" value="Nth"/>
</dbReference>
<dbReference type="InterPro" id="IPR003265">
    <property type="entry name" value="HhH-GPD_domain"/>
</dbReference>
<dbReference type="Gene3D" id="1.10.340.30">
    <property type="entry name" value="Hypothetical protein, domain 2"/>
    <property type="match status" value="1"/>
</dbReference>
<evidence type="ECO:0000313" key="13">
    <source>
        <dbReference type="Proteomes" id="UP001500567"/>
    </source>
</evidence>
<evidence type="ECO:0000256" key="7">
    <source>
        <dbReference type="ARBA" id="ARBA00023014"/>
    </source>
</evidence>
<dbReference type="CDD" id="cd00056">
    <property type="entry name" value="ENDO3c"/>
    <property type="match status" value="1"/>
</dbReference>
<dbReference type="EC" id="4.2.99.18" evidence="10"/>
<dbReference type="SMART" id="SM00525">
    <property type="entry name" value="FES"/>
    <property type="match status" value="1"/>
</dbReference>
<evidence type="ECO:0000256" key="10">
    <source>
        <dbReference type="HAMAP-Rule" id="MF_00942"/>
    </source>
</evidence>
<dbReference type="PANTHER" id="PTHR10359">
    <property type="entry name" value="A/G-SPECIFIC ADENINE GLYCOSYLASE/ENDONUCLEASE III"/>
    <property type="match status" value="1"/>
</dbReference>
<sequence>MRKPERFRYFLAYFTTHFPAPETELHYGNPYELIVAVVLSAQCTDKRVNQTMPALLARFPTPEHLAAATADDIFPFIRSISYPNNKAKHLAGLGRILVAEFGSEVPSTLDELQRLPGVGRKTANVILSVIYNQPTMAVDTHVFRVSHRIGLASLKATTPLAVEKELVRYIPEALIPKAHHWLILHGRYVCVARQPRCGICPLKDCCKYYAQHFDLPALKAGNTRIADNPGATILPESTT</sequence>
<evidence type="ECO:0000256" key="1">
    <source>
        <dbReference type="ARBA" id="ARBA00008343"/>
    </source>
</evidence>
<evidence type="ECO:0000256" key="6">
    <source>
        <dbReference type="ARBA" id="ARBA00023004"/>
    </source>
</evidence>
<keyword evidence="10" id="KW-0238">DNA-binding</keyword>
<dbReference type="InterPro" id="IPR000445">
    <property type="entry name" value="HhH_motif"/>
</dbReference>
<keyword evidence="13" id="KW-1185">Reference proteome</keyword>
<evidence type="ECO:0000256" key="5">
    <source>
        <dbReference type="ARBA" id="ARBA00022801"/>
    </source>
</evidence>
<dbReference type="PROSITE" id="PS01155">
    <property type="entry name" value="ENDONUCLEASE_III_2"/>
    <property type="match status" value="1"/>
</dbReference>
<comment type="cofactor">
    <cofactor evidence="10">
        <name>[4Fe-4S] cluster</name>
        <dbReference type="ChEBI" id="CHEBI:49883"/>
    </cofactor>
    <text evidence="10">Binds 1 [4Fe-4S] cluster.</text>
</comment>
<organism evidence="12 13">
    <name type="scientific">Hymenobacter fastidiosus</name>
    <dbReference type="NCBI Taxonomy" id="486264"/>
    <lineage>
        <taxon>Bacteria</taxon>
        <taxon>Pseudomonadati</taxon>
        <taxon>Bacteroidota</taxon>
        <taxon>Cytophagia</taxon>
        <taxon>Cytophagales</taxon>
        <taxon>Hymenobacteraceae</taxon>
        <taxon>Hymenobacter</taxon>
    </lineage>
</organism>
<evidence type="ECO:0000256" key="4">
    <source>
        <dbReference type="ARBA" id="ARBA00022763"/>
    </source>
</evidence>
<dbReference type="SMART" id="SM00478">
    <property type="entry name" value="ENDO3c"/>
    <property type="match status" value="1"/>
</dbReference>
<evidence type="ECO:0000313" key="12">
    <source>
        <dbReference type="EMBL" id="GAA4001163.1"/>
    </source>
</evidence>
<keyword evidence="10" id="KW-0456">Lyase</keyword>
<accession>A0ABP7RS80</accession>
<keyword evidence="7 10" id="KW-0411">Iron-sulfur</keyword>
<feature type="binding site" evidence="10">
    <location>
        <position position="197"/>
    </location>
    <ligand>
        <name>[4Fe-4S] cluster</name>
        <dbReference type="ChEBI" id="CHEBI:49883"/>
    </ligand>
</feature>
<name>A0ABP7RS80_9BACT</name>
<reference evidence="13" key="1">
    <citation type="journal article" date="2019" name="Int. J. Syst. Evol. Microbiol.">
        <title>The Global Catalogue of Microorganisms (GCM) 10K type strain sequencing project: providing services to taxonomists for standard genome sequencing and annotation.</title>
        <authorList>
            <consortium name="The Broad Institute Genomics Platform"/>
            <consortium name="The Broad Institute Genome Sequencing Center for Infectious Disease"/>
            <person name="Wu L."/>
            <person name="Ma J."/>
        </authorList>
    </citation>
    <scope>NUCLEOTIDE SEQUENCE [LARGE SCALE GENOMIC DNA]</scope>
    <source>
        <strain evidence="13">JCM 17224</strain>
    </source>
</reference>
<evidence type="ECO:0000256" key="8">
    <source>
        <dbReference type="ARBA" id="ARBA00023204"/>
    </source>
</evidence>
<dbReference type="Gene3D" id="1.10.1670.10">
    <property type="entry name" value="Helix-hairpin-Helix base-excision DNA repair enzymes (C-terminal)"/>
    <property type="match status" value="1"/>
</dbReference>
<keyword evidence="12" id="KW-0255">Endonuclease</keyword>
<dbReference type="GO" id="GO:0004519">
    <property type="term" value="F:endonuclease activity"/>
    <property type="evidence" value="ECO:0007669"/>
    <property type="project" value="UniProtKB-KW"/>
</dbReference>
<feature type="domain" description="HhH-GPD" evidence="11">
    <location>
        <begin position="39"/>
        <end position="188"/>
    </location>
</feature>
<dbReference type="RefSeq" id="WP_345071460.1">
    <property type="nucleotide sequence ID" value="NZ_BAABDJ010000007.1"/>
</dbReference>
<proteinExistence type="inferred from homology"/>
<dbReference type="SUPFAM" id="SSF48150">
    <property type="entry name" value="DNA-glycosylase"/>
    <property type="match status" value="1"/>
</dbReference>
<dbReference type="PANTHER" id="PTHR10359:SF18">
    <property type="entry name" value="ENDONUCLEASE III"/>
    <property type="match status" value="1"/>
</dbReference>
<dbReference type="Pfam" id="PF00633">
    <property type="entry name" value="HHH"/>
    <property type="match status" value="1"/>
</dbReference>
<evidence type="ECO:0000256" key="2">
    <source>
        <dbReference type="ARBA" id="ARBA00022485"/>
    </source>
</evidence>
<keyword evidence="2 10" id="KW-0004">4Fe-4S</keyword>
<dbReference type="InterPro" id="IPR003651">
    <property type="entry name" value="Endonuclease3_FeS-loop_motif"/>
</dbReference>
<keyword evidence="6 10" id="KW-0408">Iron</keyword>
<feature type="binding site" evidence="10">
    <location>
        <position position="206"/>
    </location>
    <ligand>
        <name>[4Fe-4S] cluster</name>
        <dbReference type="ChEBI" id="CHEBI:49883"/>
    </ligand>
</feature>
<evidence type="ECO:0000259" key="11">
    <source>
        <dbReference type="SMART" id="SM00478"/>
    </source>
</evidence>
<dbReference type="Pfam" id="PF00730">
    <property type="entry name" value="HhH-GPD"/>
    <property type="match status" value="1"/>
</dbReference>
<dbReference type="Proteomes" id="UP001500567">
    <property type="component" value="Unassembled WGS sequence"/>
</dbReference>
<comment type="function">
    <text evidence="10">DNA repair enzyme that has both DNA N-glycosylase activity and AP-lyase activity. The DNA N-glycosylase activity releases various damaged pyrimidines from DNA by cleaving the N-glycosidic bond, leaving an AP (apurinic/apyrimidinic) site. The AP-lyase activity cleaves the phosphodiester bond 3' to the AP site by a beta-elimination, leaving a 3'-terminal unsaturated sugar and a product with a terminal 5'-phosphate.</text>
</comment>
<comment type="caution">
    <text evidence="12">The sequence shown here is derived from an EMBL/GenBank/DDBJ whole genome shotgun (WGS) entry which is preliminary data.</text>
</comment>
<keyword evidence="3 10" id="KW-0479">Metal-binding</keyword>
<comment type="catalytic activity">
    <reaction evidence="10">
        <text>2'-deoxyribonucleotide-(2'-deoxyribose 5'-phosphate)-2'-deoxyribonucleotide-DNA = a 3'-end 2'-deoxyribonucleotide-(2,3-dehydro-2,3-deoxyribose 5'-phosphate)-DNA + a 5'-end 5'-phospho-2'-deoxyribonucleoside-DNA + H(+)</text>
        <dbReference type="Rhea" id="RHEA:66592"/>
        <dbReference type="Rhea" id="RHEA-COMP:13180"/>
        <dbReference type="Rhea" id="RHEA-COMP:16897"/>
        <dbReference type="Rhea" id="RHEA-COMP:17067"/>
        <dbReference type="ChEBI" id="CHEBI:15378"/>
        <dbReference type="ChEBI" id="CHEBI:136412"/>
        <dbReference type="ChEBI" id="CHEBI:157695"/>
        <dbReference type="ChEBI" id="CHEBI:167181"/>
        <dbReference type="EC" id="4.2.99.18"/>
    </reaction>
</comment>
<keyword evidence="9 10" id="KW-0326">Glycosidase</keyword>
<keyword evidence="4 10" id="KW-0227">DNA damage</keyword>
<dbReference type="NCBIfam" id="TIGR01083">
    <property type="entry name" value="nth"/>
    <property type="match status" value="1"/>
</dbReference>
<dbReference type="EMBL" id="BAABDJ010000007">
    <property type="protein sequence ID" value="GAA4001163.1"/>
    <property type="molecule type" value="Genomic_DNA"/>
</dbReference>
<keyword evidence="5 10" id="KW-0378">Hydrolase</keyword>
<keyword evidence="8 10" id="KW-0234">DNA repair</keyword>
<feature type="binding site" evidence="10">
    <location>
        <position position="190"/>
    </location>
    <ligand>
        <name>[4Fe-4S] cluster</name>
        <dbReference type="ChEBI" id="CHEBI:49883"/>
    </ligand>
</feature>
<evidence type="ECO:0000256" key="3">
    <source>
        <dbReference type="ARBA" id="ARBA00022723"/>
    </source>
</evidence>
<gene>
    <name evidence="10 12" type="primary">nth</name>
    <name evidence="12" type="ORF">GCM10022408_10440</name>
</gene>
<comment type="similarity">
    <text evidence="1 10">Belongs to the Nth/MutY family.</text>
</comment>
<evidence type="ECO:0000256" key="9">
    <source>
        <dbReference type="ARBA" id="ARBA00023295"/>
    </source>
</evidence>
<protein>
    <recommendedName>
        <fullName evidence="10">Endonuclease III</fullName>
        <ecNumber evidence="10">4.2.99.18</ecNumber>
    </recommendedName>
    <alternativeName>
        <fullName evidence="10">DNA-(apurinic or apyrimidinic site) lyase</fullName>
    </alternativeName>
</protein>
<dbReference type="HAMAP" id="MF_00942">
    <property type="entry name" value="Nth"/>
    <property type="match status" value="1"/>
</dbReference>
<dbReference type="InterPro" id="IPR004036">
    <property type="entry name" value="Endonuclease-III-like_CS2"/>
</dbReference>
<feature type="binding site" evidence="10">
    <location>
        <position position="200"/>
    </location>
    <ligand>
        <name>[4Fe-4S] cluster</name>
        <dbReference type="ChEBI" id="CHEBI:49883"/>
    </ligand>
</feature>
<dbReference type="InterPro" id="IPR011257">
    <property type="entry name" value="DNA_glycosylase"/>
</dbReference>
<dbReference type="InterPro" id="IPR023170">
    <property type="entry name" value="HhH_base_excis_C"/>
</dbReference>
<keyword evidence="12" id="KW-0540">Nuclease</keyword>